<organism evidence="6 7">
    <name type="scientific">Parnassius mnemosyne</name>
    <name type="common">clouded apollo</name>
    <dbReference type="NCBI Taxonomy" id="213953"/>
    <lineage>
        <taxon>Eukaryota</taxon>
        <taxon>Metazoa</taxon>
        <taxon>Ecdysozoa</taxon>
        <taxon>Arthropoda</taxon>
        <taxon>Hexapoda</taxon>
        <taxon>Insecta</taxon>
        <taxon>Pterygota</taxon>
        <taxon>Neoptera</taxon>
        <taxon>Endopterygota</taxon>
        <taxon>Lepidoptera</taxon>
        <taxon>Glossata</taxon>
        <taxon>Ditrysia</taxon>
        <taxon>Papilionoidea</taxon>
        <taxon>Papilionidae</taxon>
        <taxon>Parnassiinae</taxon>
        <taxon>Parnassini</taxon>
        <taxon>Parnassius</taxon>
        <taxon>Driopa</taxon>
    </lineage>
</organism>
<feature type="compositionally biased region" description="Polar residues" evidence="4">
    <location>
        <begin position="370"/>
        <end position="392"/>
    </location>
</feature>
<dbReference type="PANTHER" id="PTHR10380">
    <property type="entry name" value="CUTICLE PROTEIN"/>
    <property type="match status" value="1"/>
</dbReference>
<dbReference type="PROSITE" id="PS51155">
    <property type="entry name" value="CHIT_BIND_RR_2"/>
    <property type="match status" value="1"/>
</dbReference>
<feature type="compositionally biased region" description="Polar residues" evidence="4">
    <location>
        <begin position="237"/>
        <end position="283"/>
    </location>
</feature>
<feature type="region of interest" description="Disordered" evidence="4">
    <location>
        <begin position="63"/>
        <end position="90"/>
    </location>
</feature>
<accession>A0AAV1MAG5</accession>
<feature type="compositionally biased region" description="Polar residues" evidence="4">
    <location>
        <begin position="340"/>
        <end position="351"/>
    </location>
</feature>
<dbReference type="InterPro" id="IPR031311">
    <property type="entry name" value="CHIT_BIND_RR_consensus"/>
</dbReference>
<dbReference type="PROSITE" id="PS00233">
    <property type="entry name" value="CHIT_BIND_RR_1"/>
    <property type="match status" value="1"/>
</dbReference>
<feature type="compositionally biased region" description="Low complexity" evidence="4">
    <location>
        <begin position="327"/>
        <end position="338"/>
    </location>
</feature>
<feature type="region of interest" description="Disordered" evidence="4">
    <location>
        <begin position="318"/>
        <end position="392"/>
    </location>
</feature>
<gene>
    <name evidence="6" type="ORF">PARMNEM_LOCUS22443</name>
</gene>
<keyword evidence="7" id="KW-1185">Reference proteome</keyword>
<dbReference type="GO" id="GO:0062129">
    <property type="term" value="C:chitin-based extracellular matrix"/>
    <property type="evidence" value="ECO:0007669"/>
    <property type="project" value="TreeGrafter"/>
</dbReference>
<evidence type="ECO:0000313" key="6">
    <source>
        <dbReference type="EMBL" id="CAK1604180.1"/>
    </source>
</evidence>
<protein>
    <submittedName>
        <fullName evidence="6">Uncharacterized protein</fullName>
    </submittedName>
</protein>
<dbReference type="Proteomes" id="UP001314205">
    <property type="component" value="Unassembled WGS sequence"/>
</dbReference>
<evidence type="ECO:0000256" key="1">
    <source>
        <dbReference type="ARBA" id="ARBA00022460"/>
    </source>
</evidence>
<evidence type="ECO:0000313" key="7">
    <source>
        <dbReference type="Proteomes" id="UP001314205"/>
    </source>
</evidence>
<feature type="compositionally biased region" description="Polar residues" evidence="4">
    <location>
        <begin position="295"/>
        <end position="305"/>
    </location>
</feature>
<evidence type="ECO:0000256" key="2">
    <source>
        <dbReference type="ARBA" id="ARBA00022729"/>
    </source>
</evidence>
<evidence type="ECO:0000256" key="3">
    <source>
        <dbReference type="PROSITE-ProRule" id="PRU00497"/>
    </source>
</evidence>
<feature type="signal peptide" evidence="5">
    <location>
        <begin position="1"/>
        <end position="17"/>
    </location>
</feature>
<proteinExistence type="predicted"/>
<comment type="caution">
    <text evidence="6">The sequence shown here is derived from an EMBL/GenBank/DDBJ whole genome shotgun (WGS) entry which is preliminary data.</text>
</comment>
<dbReference type="GO" id="GO:0008010">
    <property type="term" value="F:structural constituent of chitin-based larval cuticle"/>
    <property type="evidence" value="ECO:0007669"/>
    <property type="project" value="TreeGrafter"/>
</dbReference>
<dbReference type="InterPro" id="IPR050468">
    <property type="entry name" value="Cuticle_Struct_Prot"/>
</dbReference>
<dbReference type="EMBL" id="CAVLGL010000159">
    <property type="protein sequence ID" value="CAK1604180.1"/>
    <property type="molecule type" value="Genomic_DNA"/>
</dbReference>
<reference evidence="6 7" key="1">
    <citation type="submission" date="2023-11" db="EMBL/GenBank/DDBJ databases">
        <authorList>
            <person name="Hedman E."/>
            <person name="Englund M."/>
            <person name="Stromberg M."/>
            <person name="Nyberg Akerstrom W."/>
            <person name="Nylinder S."/>
            <person name="Jareborg N."/>
            <person name="Kallberg Y."/>
            <person name="Kronander E."/>
        </authorList>
    </citation>
    <scope>NUCLEOTIDE SEQUENCE [LARGE SCALE GENOMIC DNA]</scope>
</reference>
<sequence>MISKLVLLIFVAASTLGAPKNLAPMEKQQPTVIPIVSQSEELDANGTFKFSYETGNGIKREETSFDKVIPKSTSRSANSKEEEESDYSDEIHVQQGSYSYTAPDGTIITLRYIADENGFRPVGTHLPRAPSPVQISSASSKMSGRALKLLDNSESASTQTTGIKLPSEKQFHSVGDVHESSEITPIATAEMTTVSSSSPQDFVKVTTKYSSNPKEKIEITKSVAILSSVDTDEKSEINATTIPPPTQGTESSTASESNTKSDVSYSFKTMPHSSEIATTTEVTQPVKDLSKFEESSTQTIPADQINEMLSFSETTTATLIEKSSDLPTSGPTSTPAGPNETVSKSNVTSDNNVERKSSYEDTKTEEPVKSTEQSVSTLAPSNDNVSTSATSV</sequence>
<evidence type="ECO:0000256" key="5">
    <source>
        <dbReference type="SAM" id="SignalP"/>
    </source>
</evidence>
<dbReference type="PANTHER" id="PTHR10380:SF173">
    <property type="entry name" value="CUTICULAR PROTEIN 47EF, ISOFORM C-RELATED"/>
    <property type="match status" value="1"/>
</dbReference>
<evidence type="ECO:0000256" key="4">
    <source>
        <dbReference type="SAM" id="MobiDB-lite"/>
    </source>
</evidence>
<feature type="region of interest" description="Disordered" evidence="4">
    <location>
        <begin position="231"/>
        <end position="305"/>
    </location>
</feature>
<keyword evidence="1 3" id="KW-0193">Cuticle</keyword>
<keyword evidence="2 5" id="KW-0732">Signal</keyword>
<feature type="chain" id="PRO_5043550347" evidence="5">
    <location>
        <begin position="18"/>
        <end position="392"/>
    </location>
</feature>
<dbReference type="AlphaFoldDB" id="A0AAV1MAG5"/>
<name>A0AAV1MAG5_9NEOP</name>
<dbReference type="Pfam" id="PF00379">
    <property type="entry name" value="Chitin_bind_4"/>
    <property type="match status" value="1"/>
</dbReference>
<dbReference type="InterPro" id="IPR000618">
    <property type="entry name" value="Insect_cuticle"/>
</dbReference>
<feature type="compositionally biased region" description="Basic and acidic residues" evidence="4">
    <location>
        <begin position="352"/>
        <end position="369"/>
    </location>
</feature>